<dbReference type="HOGENOM" id="CLU_428207_0_0_6"/>
<dbReference type="KEGG" id="tig:THII_2009"/>
<dbReference type="Proteomes" id="UP000031623">
    <property type="component" value="Chromosome"/>
</dbReference>
<dbReference type="STRING" id="40754.THII_2009"/>
<dbReference type="Pfam" id="PF20129">
    <property type="entry name" value="DUF6519"/>
    <property type="match status" value="1"/>
</dbReference>
<organism evidence="1 2">
    <name type="scientific">Thioploca ingrica</name>
    <dbReference type="NCBI Taxonomy" id="40754"/>
    <lineage>
        <taxon>Bacteria</taxon>
        <taxon>Pseudomonadati</taxon>
        <taxon>Pseudomonadota</taxon>
        <taxon>Gammaproteobacteria</taxon>
        <taxon>Thiotrichales</taxon>
        <taxon>Thiotrichaceae</taxon>
        <taxon>Thioploca</taxon>
    </lineage>
</organism>
<dbReference type="AlphaFoldDB" id="A0A090BV63"/>
<reference evidence="1 2" key="1">
    <citation type="journal article" date="2014" name="ISME J.">
        <title>Ecophysiology of Thioploca ingrica as revealed by the complete genome sequence supplemented with proteomic evidence.</title>
        <authorList>
            <person name="Kojima H."/>
            <person name="Ogura Y."/>
            <person name="Yamamoto N."/>
            <person name="Togashi T."/>
            <person name="Mori H."/>
            <person name="Watanabe T."/>
            <person name="Nemoto F."/>
            <person name="Kurokawa K."/>
            <person name="Hayashi T."/>
            <person name="Fukui M."/>
        </authorList>
    </citation>
    <scope>NUCLEOTIDE SEQUENCE [LARGE SCALE GENOMIC DNA]</scope>
</reference>
<name>A0A090BV63_9GAMM</name>
<gene>
    <name evidence="1" type="ORF">THII_2009</name>
</gene>
<accession>A0A090BV63</accession>
<protein>
    <submittedName>
        <fullName evidence="1">Uncharacterized protein</fullName>
    </submittedName>
</protein>
<dbReference type="InterPro" id="IPR045392">
    <property type="entry name" value="DUF6519"/>
</dbReference>
<proteinExistence type="predicted"/>
<dbReference type="OrthoDB" id="134981at2"/>
<dbReference type="EMBL" id="AP014633">
    <property type="protein sequence ID" value="BAP56306.1"/>
    <property type="molecule type" value="Genomic_DNA"/>
</dbReference>
<keyword evidence="2" id="KW-1185">Reference proteome</keyword>
<evidence type="ECO:0000313" key="2">
    <source>
        <dbReference type="Proteomes" id="UP000031623"/>
    </source>
</evidence>
<sequence>MGKISPDTFNQSKQYVNVRLQQGVPIVDADWNEMDDIRKHEHQTFIRTVVGDGVPKGSNSFQIEAADLENDFRILGGTPEQPGLCLVDGWEIQTTEASLTYTAQPLYNNAELATKWQVAPLALLTTPATDRVDIVYLDAWERLVDSTDDPDLLNPLIGIETCLRRKREWVVRVAEGTPLPPPPAGHAYYPLARLTRPAGQASISAEQLTDLRKPMAMARQSDVEQIAVDAFGSNYTLDQDGQPNLKISLRAAINALLRGTIPTTPVTILTTATFVPPTANYQINAMINFTDSQQASWVFWSTSGYDQDKQVNKASMWYKRYDPSTQQWEPDQELSTVEQSYGNNNFQPLEDPQGNIWLFWETYRNVNGQWRNYIYGQRYLRAKQQWEGEQPLTDDKTDNSRPVAIKDLAGNIWVFWYSYRQMRDGQWNYDIYYRRYTGSWEAEQRLTTATEDDYYPTAAVDSQGNIWVFWQSYRQIGDVWNSDIYYKIYYTSQQWSGESRITYDAAYDEQPLAFTTSRGEIWVFWLSNRTGSQDIWYRRNWGSDIQLNTGTAYPGNYRVIEDRRGDIWVFWSTGGGRGDDGGGQSEIFYKHYSGAWGLTTSLTTNGGNYFSATASYTGDIWTFVAQNHDIQHQQLIAVI</sequence>
<evidence type="ECO:0000313" key="1">
    <source>
        <dbReference type="EMBL" id="BAP56306.1"/>
    </source>
</evidence>